<proteinExistence type="predicted"/>
<dbReference type="SMART" id="SM00418">
    <property type="entry name" value="HTH_ARSR"/>
    <property type="match status" value="1"/>
</dbReference>
<dbReference type="AlphaFoldDB" id="A0A3Q9J0G7"/>
<dbReference type="Pfam" id="PF12840">
    <property type="entry name" value="HTH_20"/>
    <property type="match status" value="1"/>
</dbReference>
<keyword evidence="1" id="KW-0805">Transcription regulation</keyword>
<dbReference type="OrthoDB" id="3365660at2"/>
<dbReference type="InterPro" id="IPR036388">
    <property type="entry name" value="WH-like_DNA-bd_sf"/>
</dbReference>
<dbReference type="SUPFAM" id="SSF46785">
    <property type="entry name" value="Winged helix' DNA-binding domain"/>
    <property type="match status" value="1"/>
</dbReference>
<dbReference type="EMBL" id="CP031423">
    <property type="protein sequence ID" value="AZS35751.1"/>
    <property type="molecule type" value="Genomic_DNA"/>
</dbReference>
<evidence type="ECO:0000313" key="6">
    <source>
        <dbReference type="Proteomes" id="UP000276888"/>
    </source>
</evidence>
<dbReference type="InterPro" id="IPR036390">
    <property type="entry name" value="WH_DNA-bd_sf"/>
</dbReference>
<accession>A0A3Q9J0G7</accession>
<evidence type="ECO:0000256" key="2">
    <source>
        <dbReference type="ARBA" id="ARBA00023125"/>
    </source>
</evidence>
<dbReference type="InterPro" id="IPR051081">
    <property type="entry name" value="HTH_MetalResp_TranReg"/>
</dbReference>
<dbReference type="PROSITE" id="PS50987">
    <property type="entry name" value="HTH_ARSR_2"/>
    <property type="match status" value="1"/>
</dbReference>
<keyword evidence="2" id="KW-0238">DNA-binding</keyword>
<dbReference type="Gene3D" id="1.10.10.10">
    <property type="entry name" value="Winged helix-like DNA-binding domain superfamily/Winged helix DNA-binding domain"/>
    <property type="match status" value="1"/>
</dbReference>
<keyword evidence="3" id="KW-0804">Transcription</keyword>
<dbReference type="RefSeq" id="WP_127094535.1">
    <property type="nucleotide sequence ID" value="NZ_CP031423.1"/>
</dbReference>
<dbReference type="InterPro" id="IPR001845">
    <property type="entry name" value="HTH_ArsR_DNA-bd_dom"/>
</dbReference>
<gene>
    <name evidence="5" type="ORF">CVS47_00349</name>
</gene>
<dbReference type="GO" id="GO:0003677">
    <property type="term" value="F:DNA binding"/>
    <property type="evidence" value="ECO:0007669"/>
    <property type="project" value="UniProtKB-KW"/>
</dbReference>
<name>A0A3Q9J0G7_9MICO</name>
<evidence type="ECO:0000313" key="5">
    <source>
        <dbReference type="EMBL" id="AZS35751.1"/>
    </source>
</evidence>
<dbReference type="InterPro" id="IPR011991">
    <property type="entry name" value="ArsR-like_HTH"/>
</dbReference>
<protein>
    <recommendedName>
        <fullName evidence="4">HTH arsR-type domain-containing protein</fullName>
    </recommendedName>
</protein>
<dbReference type="PANTHER" id="PTHR33154">
    <property type="entry name" value="TRANSCRIPTIONAL REGULATOR, ARSR FAMILY"/>
    <property type="match status" value="1"/>
</dbReference>
<dbReference type="PANTHER" id="PTHR33154:SF18">
    <property type="entry name" value="ARSENICAL RESISTANCE OPERON REPRESSOR"/>
    <property type="match status" value="1"/>
</dbReference>
<feature type="domain" description="HTH arsR-type" evidence="4">
    <location>
        <begin position="1"/>
        <end position="102"/>
    </location>
</feature>
<dbReference type="Proteomes" id="UP000276888">
    <property type="component" value="Chromosome"/>
</dbReference>
<evidence type="ECO:0000256" key="1">
    <source>
        <dbReference type="ARBA" id="ARBA00023015"/>
    </source>
</evidence>
<evidence type="ECO:0000259" key="4">
    <source>
        <dbReference type="PROSITE" id="PS50987"/>
    </source>
</evidence>
<dbReference type="KEGG" id="mlv:CVS47_00349"/>
<dbReference type="GO" id="GO:0003700">
    <property type="term" value="F:DNA-binding transcription factor activity"/>
    <property type="evidence" value="ECO:0007669"/>
    <property type="project" value="InterPro"/>
</dbReference>
<organism evidence="5 6">
    <name type="scientific">Microbacterium lemovicicum</name>
    <dbReference type="NCBI Taxonomy" id="1072463"/>
    <lineage>
        <taxon>Bacteria</taxon>
        <taxon>Bacillati</taxon>
        <taxon>Actinomycetota</taxon>
        <taxon>Actinomycetes</taxon>
        <taxon>Micrococcales</taxon>
        <taxon>Microbacteriaceae</taxon>
        <taxon>Microbacterium</taxon>
    </lineage>
</organism>
<reference evidence="5 6" key="1">
    <citation type="submission" date="2018-08" db="EMBL/GenBank/DDBJ databases">
        <title>Microbacterium lemovicicum sp. nov., a bacterium isolated from a natural uranium-rich soil.</title>
        <authorList>
            <person name="ORTET P."/>
        </authorList>
    </citation>
    <scope>NUCLEOTIDE SEQUENCE [LARGE SCALE GENOMIC DNA]</scope>
    <source>
        <strain evidence="5 6">Viu22</strain>
    </source>
</reference>
<sequence>MHDLDRLAAIFSALASPTRLRIVALLADARDQGRAAASAPGVLEIAEGAEISRFSASFHLEQLRDAGIVRKVRVGTRWAHSLTEEATDAVDEWLFDVADDHTLSAIPS</sequence>
<evidence type="ECO:0000256" key="3">
    <source>
        <dbReference type="ARBA" id="ARBA00023163"/>
    </source>
</evidence>
<keyword evidence="6" id="KW-1185">Reference proteome</keyword>
<dbReference type="CDD" id="cd00090">
    <property type="entry name" value="HTH_ARSR"/>
    <property type="match status" value="1"/>
</dbReference>